<evidence type="ECO:0000313" key="3">
    <source>
        <dbReference type="Proteomes" id="UP000676456"/>
    </source>
</evidence>
<sequence>MKKNRYENMDKIQTLKGFKDLMEWRKERRGKTKDLSFQVPRVEETEEKFLQSNRSIATITWIGHSTFLIQLNGMNILTDPVWANRLGTDIRLTSPGLAIHALPPIDLVLISHSHYDHLHYSSIKKLKGNPSFFVPIGLGNWFKKKGFSKVVECNWWEEHQLNGLNIAFVPAQHWTKRTLTDTNRSHWGGWILESSDKNTIYFAGDSGYFRGFREIGNRFAIDYCLMPIGAYEPEWFMADQHVNPEEAVKAFLDTRARKMIPMHYGAYRLADDTPKEALDRLLAEWKKQELSMEHLKIMKIGQTQKL</sequence>
<feature type="domain" description="Metallo-beta-lactamase" evidence="1">
    <location>
        <begin position="75"/>
        <end position="264"/>
    </location>
</feature>
<dbReference type="SUPFAM" id="SSF56281">
    <property type="entry name" value="Metallo-hydrolase/oxidoreductase"/>
    <property type="match status" value="1"/>
</dbReference>
<dbReference type="GO" id="GO:0005737">
    <property type="term" value="C:cytoplasm"/>
    <property type="evidence" value="ECO:0007669"/>
    <property type="project" value="TreeGrafter"/>
</dbReference>
<protein>
    <submittedName>
        <fullName evidence="2">MBL fold metallo-hydrolase</fullName>
    </submittedName>
</protein>
<comment type="caution">
    <text evidence="2">The sequence shown here is derived from an EMBL/GenBank/DDBJ whole genome shotgun (WGS) entry which is preliminary data.</text>
</comment>
<dbReference type="InterPro" id="IPR024884">
    <property type="entry name" value="NAPE-PLD"/>
</dbReference>
<dbReference type="PANTHER" id="PTHR15032:SF36">
    <property type="entry name" value="METALLO-BETA-LACTAMASE DOMAIN-CONTAINING PROTEIN"/>
    <property type="match status" value="1"/>
</dbReference>
<dbReference type="AlphaFoldDB" id="A0A942US26"/>
<dbReference type="PIRSF" id="PIRSF038896">
    <property type="entry name" value="NAPE-PLD"/>
    <property type="match status" value="1"/>
</dbReference>
<dbReference type="PANTHER" id="PTHR15032">
    <property type="entry name" value="N-ACYL-PHOSPHATIDYLETHANOLAMINE-HYDROLYZING PHOSPHOLIPASE D"/>
    <property type="match status" value="1"/>
</dbReference>
<dbReference type="InterPro" id="IPR036866">
    <property type="entry name" value="RibonucZ/Hydroxyglut_hydro"/>
</dbReference>
<dbReference type="GO" id="GO:0070290">
    <property type="term" value="F:N-acylphosphatidylethanolamine-specific phospholipase D activity"/>
    <property type="evidence" value="ECO:0007669"/>
    <property type="project" value="InterPro"/>
</dbReference>
<dbReference type="GO" id="GO:0008270">
    <property type="term" value="F:zinc ion binding"/>
    <property type="evidence" value="ECO:0007669"/>
    <property type="project" value="InterPro"/>
</dbReference>
<proteinExistence type="predicted"/>
<evidence type="ECO:0000259" key="1">
    <source>
        <dbReference type="Pfam" id="PF12706"/>
    </source>
</evidence>
<gene>
    <name evidence="2" type="ORF">KHA91_17950</name>
</gene>
<organism evidence="2 3">
    <name type="scientific">Lederbergia citrea</name>
    <dbReference type="NCBI Taxonomy" id="2833581"/>
    <lineage>
        <taxon>Bacteria</taxon>
        <taxon>Bacillati</taxon>
        <taxon>Bacillota</taxon>
        <taxon>Bacilli</taxon>
        <taxon>Bacillales</taxon>
        <taxon>Bacillaceae</taxon>
        <taxon>Lederbergia</taxon>
    </lineage>
</organism>
<dbReference type="Gene3D" id="3.60.15.10">
    <property type="entry name" value="Ribonuclease Z/Hydroxyacylglutathione hydrolase-like"/>
    <property type="match status" value="1"/>
</dbReference>
<dbReference type="Proteomes" id="UP000676456">
    <property type="component" value="Unassembled WGS sequence"/>
</dbReference>
<keyword evidence="3" id="KW-1185">Reference proteome</keyword>
<reference evidence="2 3" key="1">
    <citation type="submission" date="2021-05" db="EMBL/GenBank/DDBJ databases">
        <title>Novel Bacillus species.</title>
        <authorList>
            <person name="Liu G."/>
        </authorList>
    </citation>
    <scope>NUCLEOTIDE SEQUENCE [LARGE SCALE GENOMIC DNA]</scope>
    <source>
        <strain evidence="2 3">FJAT-49682</strain>
    </source>
</reference>
<dbReference type="InterPro" id="IPR001279">
    <property type="entry name" value="Metallo-B-lactamas"/>
</dbReference>
<dbReference type="EMBL" id="JAGYPN010000004">
    <property type="protein sequence ID" value="MBS4224597.1"/>
    <property type="molecule type" value="Genomic_DNA"/>
</dbReference>
<accession>A0A942US26</accession>
<dbReference type="Pfam" id="PF12706">
    <property type="entry name" value="Lactamase_B_2"/>
    <property type="match status" value="1"/>
</dbReference>
<name>A0A942US26_9BACI</name>
<evidence type="ECO:0000313" key="2">
    <source>
        <dbReference type="EMBL" id="MBS4224597.1"/>
    </source>
</evidence>